<evidence type="ECO:0000313" key="2">
    <source>
        <dbReference type="EMBL" id="UOE38920.1"/>
    </source>
</evidence>
<dbReference type="InterPro" id="IPR000182">
    <property type="entry name" value="GNAT_dom"/>
</dbReference>
<proteinExistence type="predicted"/>
<evidence type="ECO:0000313" key="3">
    <source>
        <dbReference type="Proteomes" id="UP000831068"/>
    </source>
</evidence>
<dbReference type="SUPFAM" id="SSF55729">
    <property type="entry name" value="Acyl-CoA N-acyltransferases (Nat)"/>
    <property type="match status" value="1"/>
</dbReference>
<protein>
    <submittedName>
        <fullName evidence="2">GNAT family N-acetyltransferase</fullName>
    </submittedName>
</protein>
<dbReference type="InterPro" id="IPR016181">
    <property type="entry name" value="Acyl_CoA_acyltransferase"/>
</dbReference>
<organism evidence="2 3">
    <name type="scientific">Chryseobacterium oryzae</name>
    <dbReference type="NCBI Taxonomy" id="2929799"/>
    <lineage>
        <taxon>Bacteria</taxon>
        <taxon>Pseudomonadati</taxon>
        <taxon>Bacteroidota</taxon>
        <taxon>Flavobacteriia</taxon>
        <taxon>Flavobacteriales</taxon>
        <taxon>Weeksellaceae</taxon>
        <taxon>Chryseobacterium group</taxon>
        <taxon>Chryseobacterium</taxon>
    </lineage>
</organism>
<keyword evidence="3" id="KW-1185">Reference proteome</keyword>
<dbReference type="RefSeq" id="WP_243577125.1">
    <property type="nucleotide sequence ID" value="NZ_CP094529.1"/>
</dbReference>
<dbReference type="Proteomes" id="UP000831068">
    <property type="component" value="Chromosome"/>
</dbReference>
<gene>
    <name evidence="2" type="ORF">MTP08_03870</name>
</gene>
<reference evidence="2 3" key="1">
    <citation type="submission" date="2022-03" db="EMBL/GenBank/DDBJ databases">
        <title>Chryseobacterium sp. isolated from the Andong Sikhe.</title>
        <authorList>
            <person name="Won M."/>
            <person name="Kim S.-J."/>
            <person name="Kwon S.-W."/>
        </authorList>
    </citation>
    <scope>NUCLEOTIDE SEQUENCE [LARGE SCALE GENOMIC DNA]</scope>
    <source>
        <strain evidence="2 3">ADR-1</strain>
    </source>
</reference>
<accession>A0ABY4BQQ3</accession>
<dbReference type="PANTHER" id="PTHR43792">
    <property type="entry name" value="GNAT FAMILY, PUTATIVE (AFU_ORTHOLOGUE AFUA_3G00765)-RELATED-RELATED"/>
    <property type="match status" value="1"/>
</dbReference>
<name>A0ABY4BQQ3_9FLAO</name>
<sequence length="178" mass="20973">MEFFRTERLIIRRFEKEDAPDLFDYFEEPRVNCFMDEKLSDLGEALAETEKKSWDSSQFAVCLKENGSLIGNLFAYPERDSDTYGVGWNFNSKFGGQGFASEAAKGLFDYLFEEKNTRRIYCYVEEDNLPSQKLCKRLGMRQEGLFLDYVSFVKNDDGSLRYENTMQLAILKREWERK</sequence>
<dbReference type="InterPro" id="IPR051531">
    <property type="entry name" value="N-acetyltransferase"/>
</dbReference>
<dbReference type="Pfam" id="PF13302">
    <property type="entry name" value="Acetyltransf_3"/>
    <property type="match status" value="1"/>
</dbReference>
<dbReference type="PROSITE" id="PS51186">
    <property type="entry name" value="GNAT"/>
    <property type="match status" value="1"/>
</dbReference>
<feature type="domain" description="N-acetyltransferase" evidence="1">
    <location>
        <begin position="9"/>
        <end position="167"/>
    </location>
</feature>
<dbReference type="Gene3D" id="3.40.630.30">
    <property type="match status" value="1"/>
</dbReference>
<evidence type="ECO:0000259" key="1">
    <source>
        <dbReference type="PROSITE" id="PS51186"/>
    </source>
</evidence>
<dbReference type="EMBL" id="CP094529">
    <property type="protein sequence ID" value="UOE38920.1"/>
    <property type="molecule type" value="Genomic_DNA"/>
</dbReference>